<protein>
    <submittedName>
        <fullName evidence="2">Uncharacterized protein</fullName>
    </submittedName>
</protein>
<dbReference type="RefSeq" id="WP_169052216.1">
    <property type="nucleotide sequence ID" value="NZ_FOLW01000021.1"/>
</dbReference>
<dbReference type="Proteomes" id="UP000226420">
    <property type="component" value="Unassembled WGS sequence"/>
</dbReference>
<sequence>MSLTSVGVGPTFPGSPPAGKPATTPTDNALALNNTQCWPEGQATECCL</sequence>
<gene>
    <name evidence="2" type="ORF">SAMN02745723_12126</name>
</gene>
<evidence type="ECO:0000256" key="1">
    <source>
        <dbReference type="SAM" id="MobiDB-lite"/>
    </source>
</evidence>
<reference evidence="2 3" key="1">
    <citation type="submission" date="2016-10" db="EMBL/GenBank/DDBJ databases">
        <authorList>
            <person name="Varghese N."/>
            <person name="Submissions S."/>
        </authorList>
    </citation>
    <scope>NUCLEOTIDE SEQUENCE [LARGE SCALE GENOMIC DNA]</scope>
    <source>
        <strain evidence="2 3">DSM 5563</strain>
    </source>
</reference>
<organism evidence="2 3">
    <name type="scientific">Pragia fontium DSM 5563 = ATCC 49100</name>
    <dbReference type="NCBI Taxonomy" id="1122977"/>
    <lineage>
        <taxon>Bacteria</taxon>
        <taxon>Pseudomonadati</taxon>
        <taxon>Pseudomonadota</taxon>
        <taxon>Gammaproteobacteria</taxon>
        <taxon>Enterobacterales</taxon>
        <taxon>Budviciaceae</taxon>
        <taxon>Pragia</taxon>
    </lineage>
</organism>
<feature type="region of interest" description="Disordered" evidence="1">
    <location>
        <begin position="1"/>
        <end position="29"/>
    </location>
</feature>
<proteinExistence type="predicted"/>
<dbReference type="AlphaFoldDB" id="A0AAJ4WDN7"/>
<dbReference type="EMBL" id="FOLW01000021">
    <property type="protein sequence ID" value="SFD47802.1"/>
    <property type="molecule type" value="Genomic_DNA"/>
</dbReference>
<comment type="caution">
    <text evidence="2">The sequence shown here is derived from an EMBL/GenBank/DDBJ whole genome shotgun (WGS) entry which is preliminary data.</text>
</comment>
<name>A0AAJ4WDN7_9GAMM</name>
<accession>A0AAJ4WDN7</accession>
<evidence type="ECO:0000313" key="2">
    <source>
        <dbReference type="EMBL" id="SFD47802.1"/>
    </source>
</evidence>
<evidence type="ECO:0000313" key="3">
    <source>
        <dbReference type="Proteomes" id="UP000226420"/>
    </source>
</evidence>